<proteinExistence type="predicted"/>
<dbReference type="InterPro" id="IPR043968">
    <property type="entry name" value="SGNH"/>
</dbReference>
<evidence type="ECO:0000256" key="1">
    <source>
        <dbReference type="SAM" id="MobiDB-lite"/>
    </source>
</evidence>
<sequence length="698" mass="75901">MSNERTIATPRAADAGSPASQKTSYRPEVQGLRALAVLMVVTYHVWLGRVSGGVDIFLLISAFLMTLSFTRKVESGAPLRLLSHWLHLLKRLLPAVVVVILGVLAGTWAILPQSRWPDILDQVWASLLYRQNWLLADSAVDYYAQDHSGASPLQHFWSLSIQGQVFVLWPLVFAGTALLCRLLGSLRSRGIVKDHALLGYRPLLTAAFGVIFAVSLVYSIQQTSTNQAHAYFDTGARLWEFALGSLLALALPYLKPGKILRVVLGWAGLAAMLSCGLLLTVDRSFPGYIALWPTLAAAAIITAGQSGSRFGVDRLLTWKPLVALGDNSYALYLWHWPLLVLALAGAGITSPNLFQGLCIVAVSIVLAVLTTRFVEKPLREWHWPKSRTWRTAVVIAACGALLAGPVAVWQSRLVADEAAAASQPKELTPGAAALAPENAGKPTPEAKIIPAPAAMKNEWADIDGLCTDNNVPSDPLLQGCLQNNKPEKVTKRIVVLGDSHAQQYMAALGPIAKNHGWEVVTLLKGNCRFGGESPERDADCNAFNKASTQYVLDHRPDAVFTVASLTHKDAPFETEVPQYLEGIKPFTDAGMDVVGIRDNPRFNINMPECVQKNGADASECNVPEQDSLAGSSPLDAYRGKVRGLHLMDMSDFICANGTCPAVVGNVYVYKDDNHLTKTYVQTMIPMFERRLLAATGWK</sequence>
<feature type="transmembrane region" description="Helical" evidence="2">
    <location>
        <begin position="329"/>
        <end position="348"/>
    </location>
</feature>
<feature type="transmembrane region" description="Helical" evidence="2">
    <location>
        <begin position="262"/>
        <end position="281"/>
    </location>
</feature>
<dbReference type="GO" id="GO:0016020">
    <property type="term" value="C:membrane"/>
    <property type="evidence" value="ECO:0007669"/>
    <property type="project" value="TreeGrafter"/>
</dbReference>
<dbReference type="PANTHER" id="PTHR23028:SF53">
    <property type="entry name" value="ACYL_TRANSF_3 DOMAIN-CONTAINING PROTEIN"/>
    <property type="match status" value="1"/>
</dbReference>
<dbReference type="Proteomes" id="UP000276055">
    <property type="component" value="Unassembled WGS sequence"/>
</dbReference>
<gene>
    <name evidence="5" type="ORF">C8D78_1157</name>
</gene>
<accession>A0A495EVC0</accession>
<dbReference type="Pfam" id="PF01757">
    <property type="entry name" value="Acyl_transf_3"/>
    <property type="match status" value="1"/>
</dbReference>
<feature type="transmembrane region" description="Helical" evidence="2">
    <location>
        <begin position="392"/>
        <end position="409"/>
    </location>
</feature>
<name>A0A495EVC0_9MICC</name>
<keyword evidence="2" id="KW-0472">Membrane</keyword>
<feature type="domain" description="SGNH" evidence="4">
    <location>
        <begin position="478"/>
        <end position="688"/>
    </location>
</feature>
<feature type="domain" description="Acyltransferase 3" evidence="3">
    <location>
        <begin position="28"/>
        <end position="371"/>
    </location>
</feature>
<feature type="transmembrane region" description="Helical" evidence="2">
    <location>
        <begin position="92"/>
        <end position="111"/>
    </location>
</feature>
<dbReference type="GO" id="GO:0016747">
    <property type="term" value="F:acyltransferase activity, transferring groups other than amino-acyl groups"/>
    <property type="evidence" value="ECO:0007669"/>
    <property type="project" value="InterPro"/>
</dbReference>
<evidence type="ECO:0000256" key="2">
    <source>
        <dbReference type="SAM" id="Phobius"/>
    </source>
</evidence>
<evidence type="ECO:0000313" key="6">
    <source>
        <dbReference type="Proteomes" id="UP000276055"/>
    </source>
</evidence>
<feature type="transmembrane region" description="Helical" evidence="2">
    <location>
        <begin position="354"/>
        <end position="371"/>
    </location>
</feature>
<feature type="transmembrane region" description="Helical" evidence="2">
    <location>
        <begin position="198"/>
        <end position="218"/>
    </location>
</feature>
<dbReference type="InterPro" id="IPR002656">
    <property type="entry name" value="Acyl_transf_3_dom"/>
</dbReference>
<dbReference type="GO" id="GO:0009103">
    <property type="term" value="P:lipopolysaccharide biosynthetic process"/>
    <property type="evidence" value="ECO:0007669"/>
    <property type="project" value="TreeGrafter"/>
</dbReference>
<organism evidence="5 6">
    <name type="scientific">Arthrobacter oryzae</name>
    <dbReference type="NCBI Taxonomy" id="409290"/>
    <lineage>
        <taxon>Bacteria</taxon>
        <taxon>Bacillati</taxon>
        <taxon>Actinomycetota</taxon>
        <taxon>Actinomycetes</taxon>
        <taxon>Micrococcales</taxon>
        <taxon>Micrococcaceae</taxon>
        <taxon>Arthrobacter</taxon>
    </lineage>
</organism>
<feature type="region of interest" description="Disordered" evidence="1">
    <location>
        <begin position="1"/>
        <end position="24"/>
    </location>
</feature>
<feature type="transmembrane region" description="Helical" evidence="2">
    <location>
        <begin position="166"/>
        <end position="186"/>
    </location>
</feature>
<feature type="transmembrane region" description="Helical" evidence="2">
    <location>
        <begin position="238"/>
        <end position="255"/>
    </location>
</feature>
<evidence type="ECO:0000259" key="3">
    <source>
        <dbReference type="Pfam" id="PF01757"/>
    </source>
</evidence>
<feature type="transmembrane region" description="Helical" evidence="2">
    <location>
        <begin position="53"/>
        <end position="71"/>
    </location>
</feature>
<dbReference type="EMBL" id="RBIR01000002">
    <property type="protein sequence ID" value="RKR20519.1"/>
    <property type="molecule type" value="Genomic_DNA"/>
</dbReference>
<evidence type="ECO:0000259" key="4">
    <source>
        <dbReference type="Pfam" id="PF19040"/>
    </source>
</evidence>
<feature type="transmembrane region" description="Helical" evidence="2">
    <location>
        <begin position="287"/>
        <end position="308"/>
    </location>
</feature>
<dbReference type="InterPro" id="IPR050879">
    <property type="entry name" value="Acyltransferase_3"/>
</dbReference>
<reference evidence="5 6" key="1">
    <citation type="submission" date="2018-10" db="EMBL/GenBank/DDBJ databases">
        <title>Genomic Encyclopedia of Type Strains, Phase IV (KMG-IV): sequencing the most valuable type-strain genomes for metagenomic binning, comparative biology and taxonomic classification.</title>
        <authorList>
            <person name="Goeker M."/>
        </authorList>
    </citation>
    <scope>NUCLEOTIDE SEQUENCE [LARGE SCALE GENOMIC DNA]</scope>
    <source>
        <strain evidence="5 6">DSM 25586</strain>
    </source>
</reference>
<evidence type="ECO:0000313" key="5">
    <source>
        <dbReference type="EMBL" id="RKR20519.1"/>
    </source>
</evidence>
<comment type="caution">
    <text evidence="5">The sequence shown here is derived from an EMBL/GenBank/DDBJ whole genome shotgun (WGS) entry which is preliminary data.</text>
</comment>
<dbReference type="Pfam" id="PF19040">
    <property type="entry name" value="SGNH"/>
    <property type="match status" value="1"/>
</dbReference>
<dbReference type="PANTHER" id="PTHR23028">
    <property type="entry name" value="ACETYLTRANSFERASE"/>
    <property type="match status" value="1"/>
</dbReference>
<protein>
    <submittedName>
        <fullName evidence="5">Peptidoglycan/LPS O-acetylase OafA/YrhL</fullName>
    </submittedName>
</protein>
<dbReference type="AlphaFoldDB" id="A0A495EVC0"/>
<keyword evidence="2" id="KW-0812">Transmembrane</keyword>
<keyword evidence="2" id="KW-1133">Transmembrane helix</keyword>